<feature type="domain" description="DUF5727" evidence="1">
    <location>
        <begin position="18"/>
        <end position="86"/>
    </location>
</feature>
<dbReference type="InterPro" id="IPR043785">
    <property type="entry name" value="DUF5727"/>
</dbReference>
<reference evidence="2 3" key="2">
    <citation type="submission" date="2018-11" db="EMBL/GenBank/DDBJ databases">
        <authorList>
            <consortium name="Pathogen Informatics"/>
        </authorList>
    </citation>
    <scope>NUCLEOTIDE SEQUENCE [LARGE SCALE GENOMIC DNA]</scope>
</reference>
<dbReference type="Pfam" id="PF18997">
    <property type="entry name" value="DUF5727"/>
    <property type="match status" value="1"/>
</dbReference>
<name>A0A0R3SZA7_HYMDI</name>
<gene>
    <name evidence="2" type="ORF">HDID_LOCUS11100</name>
</gene>
<dbReference type="WBParaSite" id="HDID_0001110301-mRNA-1">
    <property type="protein sequence ID" value="HDID_0001110301-mRNA-1"/>
    <property type="gene ID" value="HDID_0001110301"/>
</dbReference>
<organism evidence="4">
    <name type="scientific">Hymenolepis diminuta</name>
    <name type="common">Rat tapeworm</name>
    <dbReference type="NCBI Taxonomy" id="6216"/>
    <lineage>
        <taxon>Eukaryota</taxon>
        <taxon>Metazoa</taxon>
        <taxon>Spiralia</taxon>
        <taxon>Lophotrochozoa</taxon>
        <taxon>Platyhelminthes</taxon>
        <taxon>Cestoda</taxon>
        <taxon>Eucestoda</taxon>
        <taxon>Cyclophyllidea</taxon>
        <taxon>Hymenolepididae</taxon>
        <taxon>Hymenolepis</taxon>
    </lineage>
</organism>
<reference evidence="4" key="1">
    <citation type="submission" date="2017-02" db="UniProtKB">
        <authorList>
            <consortium name="WormBaseParasite"/>
        </authorList>
    </citation>
    <scope>IDENTIFICATION</scope>
</reference>
<sequence length="140" mass="15570">MSVWGAYAKLKGSSDYVNMTIVSGQCYIDDKKIVGQNCENKGDVSYINIDKVESFDSLTLYGTRAICTAVFAPECKFKAPNEGTREECKYSETDVFLLVTTSCLVTFLFTCSSTRDHPGSLDLELLIGKAHHLTNELQQF</sequence>
<proteinExistence type="predicted"/>
<evidence type="ECO:0000259" key="1">
    <source>
        <dbReference type="Pfam" id="PF18997"/>
    </source>
</evidence>
<dbReference type="EMBL" id="UYSG01012490">
    <property type="protein sequence ID" value="VDL64808.1"/>
    <property type="molecule type" value="Genomic_DNA"/>
</dbReference>
<evidence type="ECO:0000313" key="2">
    <source>
        <dbReference type="EMBL" id="VDL64808.1"/>
    </source>
</evidence>
<dbReference type="AlphaFoldDB" id="A0A0R3SZA7"/>
<dbReference type="Proteomes" id="UP000274504">
    <property type="component" value="Unassembled WGS sequence"/>
</dbReference>
<evidence type="ECO:0000313" key="4">
    <source>
        <dbReference type="WBParaSite" id="HDID_0001110301-mRNA-1"/>
    </source>
</evidence>
<evidence type="ECO:0000313" key="3">
    <source>
        <dbReference type="Proteomes" id="UP000274504"/>
    </source>
</evidence>
<protein>
    <submittedName>
        <fullName evidence="4">DUF5727 domain-containing protein</fullName>
    </submittedName>
</protein>
<accession>A0A0R3SZA7</accession>